<sequence length="233" mass="25462">MWWGSRKKERERGESLAPWAPTGANGQPAAAAALPAEPGQLARQAGESESVLFQSLILPHAGSAQVIVPWSARAQELGARRIGQERGIGLLQTAWARQGPSQPFNRQELALLGTFFEYHSLPADREIIQQDEYGDYMMVQLNGVMAVERAGPNGQPVRMAETHVGDLIGEMSLLDQGLRFSSCVSLTPCELAVLTRDGLDEMMHNQAQLAARLVLLLARKLSVRLRAVSSKLK</sequence>
<comment type="caution">
    <text evidence="3">The sequence shown here is derived from an EMBL/GenBank/DDBJ whole genome shotgun (WGS) entry which is preliminary data.</text>
</comment>
<dbReference type="RefSeq" id="WP_095540233.1">
    <property type="nucleotide sequence ID" value="NZ_NSJB01000008.1"/>
</dbReference>
<keyword evidence="4" id="KW-1185">Reference proteome</keyword>
<dbReference type="PROSITE" id="PS50042">
    <property type="entry name" value="CNMP_BINDING_3"/>
    <property type="match status" value="1"/>
</dbReference>
<dbReference type="InterPro" id="IPR050397">
    <property type="entry name" value="Env_Response_Regulators"/>
</dbReference>
<feature type="compositionally biased region" description="Low complexity" evidence="1">
    <location>
        <begin position="20"/>
        <end position="31"/>
    </location>
</feature>
<dbReference type="AlphaFoldDB" id="A0A2A2AGC9"/>
<dbReference type="Proteomes" id="UP000218054">
    <property type="component" value="Unassembled WGS sequence"/>
</dbReference>
<dbReference type="GO" id="GO:0005829">
    <property type="term" value="C:cytosol"/>
    <property type="evidence" value="ECO:0007669"/>
    <property type="project" value="TreeGrafter"/>
</dbReference>
<dbReference type="SMART" id="SM00100">
    <property type="entry name" value="cNMP"/>
    <property type="match status" value="1"/>
</dbReference>
<gene>
    <name evidence="3" type="ORF">CK625_10335</name>
</gene>
<dbReference type="InterPro" id="IPR014710">
    <property type="entry name" value="RmlC-like_jellyroll"/>
</dbReference>
<dbReference type="CDD" id="cd00038">
    <property type="entry name" value="CAP_ED"/>
    <property type="match status" value="1"/>
</dbReference>
<dbReference type="PANTHER" id="PTHR24567">
    <property type="entry name" value="CRP FAMILY TRANSCRIPTIONAL REGULATORY PROTEIN"/>
    <property type="match status" value="1"/>
</dbReference>
<feature type="domain" description="Cyclic nucleotide-binding" evidence="2">
    <location>
        <begin position="118"/>
        <end position="220"/>
    </location>
</feature>
<dbReference type="PANTHER" id="PTHR24567:SF74">
    <property type="entry name" value="HTH-TYPE TRANSCRIPTIONAL REGULATOR ARCR"/>
    <property type="match status" value="1"/>
</dbReference>
<evidence type="ECO:0000313" key="4">
    <source>
        <dbReference type="Proteomes" id="UP000218054"/>
    </source>
</evidence>
<proteinExistence type="predicted"/>
<evidence type="ECO:0000313" key="3">
    <source>
        <dbReference type="EMBL" id="PAT36649.1"/>
    </source>
</evidence>
<dbReference type="SUPFAM" id="SSF51206">
    <property type="entry name" value="cAMP-binding domain-like"/>
    <property type="match status" value="1"/>
</dbReference>
<dbReference type="InterPro" id="IPR018490">
    <property type="entry name" value="cNMP-bd_dom_sf"/>
</dbReference>
<dbReference type="InterPro" id="IPR000595">
    <property type="entry name" value="cNMP-bd_dom"/>
</dbReference>
<organism evidence="3 4">
    <name type="scientific">Vandammella animalimorsus</name>
    <dbReference type="NCBI Taxonomy" id="2029117"/>
    <lineage>
        <taxon>Bacteria</taxon>
        <taxon>Pseudomonadati</taxon>
        <taxon>Pseudomonadota</taxon>
        <taxon>Betaproteobacteria</taxon>
        <taxon>Burkholderiales</taxon>
        <taxon>Comamonadaceae</taxon>
        <taxon>Vandammella</taxon>
    </lineage>
</organism>
<feature type="compositionally biased region" description="Basic and acidic residues" evidence="1">
    <location>
        <begin position="1"/>
        <end position="14"/>
    </location>
</feature>
<protein>
    <submittedName>
        <fullName evidence="3">Crp/Fnr family transcriptional regulator</fullName>
    </submittedName>
</protein>
<reference evidence="3 4" key="1">
    <citation type="submission" date="2017-08" db="EMBL/GenBank/DDBJ databases">
        <title>WGS of Clinical strains of the CDC Group NO-1 linked to zoonotic infections in humans.</title>
        <authorList>
            <person name="Bernier A.-M."/>
            <person name="Bernard K."/>
        </authorList>
    </citation>
    <scope>NUCLEOTIDE SEQUENCE [LARGE SCALE GENOMIC DNA]</scope>
    <source>
        <strain evidence="3 4">NML00-0135</strain>
    </source>
</reference>
<dbReference type="Gene3D" id="2.60.120.10">
    <property type="entry name" value="Jelly Rolls"/>
    <property type="match status" value="1"/>
</dbReference>
<feature type="region of interest" description="Disordered" evidence="1">
    <location>
        <begin position="1"/>
        <end position="31"/>
    </location>
</feature>
<name>A0A2A2AGC9_9BURK</name>
<dbReference type="GO" id="GO:0003700">
    <property type="term" value="F:DNA-binding transcription factor activity"/>
    <property type="evidence" value="ECO:0007669"/>
    <property type="project" value="TreeGrafter"/>
</dbReference>
<accession>A0A2A2AGC9</accession>
<dbReference type="Pfam" id="PF00027">
    <property type="entry name" value="cNMP_binding"/>
    <property type="match status" value="1"/>
</dbReference>
<evidence type="ECO:0000259" key="2">
    <source>
        <dbReference type="PROSITE" id="PS50042"/>
    </source>
</evidence>
<dbReference type="EMBL" id="NSJB01000008">
    <property type="protein sequence ID" value="PAT36649.1"/>
    <property type="molecule type" value="Genomic_DNA"/>
</dbReference>
<evidence type="ECO:0000256" key="1">
    <source>
        <dbReference type="SAM" id="MobiDB-lite"/>
    </source>
</evidence>